<proteinExistence type="predicted"/>
<keyword evidence="2" id="KW-1185">Reference proteome</keyword>
<protein>
    <submittedName>
        <fullName evidence="1">Uncharacterized protein</fullName>
    </submittedName>
</protein>
<accession>A0ABV8Q4Y9</accession>
<evidence type="ECO:0000313" key="1">
    <source>
        <dbReference type="EMBL" id="MFC4242199.1"/>
    </source>
</evidence>
<comment type="caution">
    <text evidence="1">The sequence shown here is derived from an EMBL/GenBank/DDBJ whole genome shotgun (WGS) entry which is preliminary data.</text>
</comment>
<dbReference type="RefSeq" id="WP_390227372.1">
    <property type="nucleotide sequence ID" value="NZ_JBHSCN010000002.1"/>
</dbReference>
<sequence>MSTTGNISFGIAFVAGKKRVPKPAAGMTAFVIDEEAMSVSVPTASL</sequence>
<dbReference type="EMBL" id="JBHSCN010000002">
    <property type="protein sequence ID" value="MFC4242199.1"/>
    <property type="molecule type" value="Genomic_DNA"/>
</dbReference>
<evidence type="ECO:0000313" key="2">
    <source>
        <dbReference type="Proteomes" id="UP001595900"/>
    </source>
</evidence>
<dbReference type="Proteomes" id="UP001595900">
    <property type="component" value="Unassembled WGS sequence"/>
</dbReference>
<organism evidence="1 2">
    <name type="scientific">Gryllotalpicola reticulitermitis</name>
    <dbReference type="NCBI Taxonomy" id="1184153"/>
    <lineage>
        <taxon>Bacteria</taxon>
        <taxon>Bacillati</taxon>
        <taxon>Actinomycetota</taxon>
        <taxon>Actinomycetes</taxon>
        <taxon>Micrococcales</taxon>
        <taxon>Microbacteriaceae</taxon>
        <taxon>Gryllotalpicola</taxon>
    </lineage>
</organism>
<reference evidence="2" key="1">
    <citation type="journal article" date="2019" name="Int. J. Syst. Evol. Microbiol.">
        <title>The Global Catalogue of Microorganisms (GCM) 10K type strain sequencing project: providing services to taxonomists for standard genome sequencing and annotation.</title>
        <authorList>
            <consortium name="The Broad Institute Genomics Platform"/>
            <consortium name="The Broad Institute Genome Sequencing Center for Infectious Disease"/>
            <person name="Wu L."/>
            <person name="Ma J."/>
        </authorList>
    </citation>
    <scope>NUCLEOTIDE SEQUENCE [LARGE SCALE GENOMIC DNA]</scope>
    <source>
        <strain evidence="2">CGMCC 1.10363</strain>
    </source>
</reference>
<gene>
    <name evidence="1" type="ORF">ACFOYW_02350</name>
</gene>
<name>A0ABV8Q4Y9_9MICO</name>